<evidence type="ECO:0000256" key="1">
    <source>
        <dbReference type="ARBA" id="ARBA00004651"/>
    </source>
</evidence>
<dbReference type="EC" id="2.3.2.3" evidence="6"/>
<evidence type="ECO:0000256" key="3">
    <source>
        <dbReference type="ARBA" id="ARBA00022692"/>
    </source>
</evidence>
<comment type="catalytic activity">
    <reaction evidence="6">
        <text>L-lysyl-tRNA(Lys) + a 1,2-diacyl-sn-glycero-3-phospho-(1'-sn-glycerol) = a 1,2-diacyl-sn-glycero-3-phospho-1'-(3'-O-L-lysyl)-sn-glycerol + tRNA(Lys)</text>
        <dbReference type="Rhea" id="RHEA:10668"/>
        <dbReference type="Rhea" id="RHEA-COMP:9696"/>
        <dbReference type="Rhea" id="RHEA-COMP:9697"/>
        <dbReference type="ChEBI" id="CHEBI:64716"/>
        <dbReference type="ChEBI" id="CHEBI:75792"/>
        <dbReference type="ChEBI" id="CHEBI:78442"/>
        <dbReference type="ChEBI" id="CHEBI:78529"/>
        <dbReference type="EC" id="2.3.2.3"/>
    </reaction>
</comment>
<dbReference type="GO" id="GO:0050071">
    <property type="term" value="F:phosphatidylglycerol lysyltransferase activity"/>
    <property type="evidence" value="ECO:0007669"/>
    <property type="project" value="UniProtKB-EC"/>
</dbReference>
<keyword evidence="6" id="KW-0808">Transferase</keyword>
<proteinExistence type="inferred from homology"/>
<accession>A0A4V2QAG4</accession>
<feature type="transmembrane region" description="Helical" evidence="6">
    <location>
        <begin position="191"/>
        <end position="214"/>
    </location>
</feature>
<feature type="transmembrane region" description="Helical" evidence="6">
    <location>
        <begin position="6"/>
        <end position="26"/>
    </location>
</feature>
<dbReference type="PANTHER" id="PTHR39087:SF2">
    <property type="entry name" value="UPF0104 MEMBRANE PROTEIN MJ1595"/>
    <property type="match status" value="1"/>
</dbReference>
<dbReference type="RefSeq" id="WP_243643031.1">
    <property type="nucleotide sequence ID" value="NZ_BSVG01000001.1"/>
</dbReference>
<feature type="transmembrane region" description="Helical" evidence="6">
    <location>
        <begin position="151"/>
        <end position="171"/>
    </location>
</feature>
<dbReference type="GO" id="GO:0005886">
    <property type="term" value="C:plasma membrane"/>
    <property type="evidence" value="ECO:0007669"/>
    <property type="project" value="UniProtKB-SubCell"/>
</dbReference>
<evidence type="ECO:0000313" key="8">
    <source>
        <dbReference type="Proteomes" id="UP000295658"/>
    </source>
</evidence>
<gene>
    <name evidence="6" type="primary">mprF</name>
    <name evidence="7" type="ORF">EDD69_103117</name>
</gene>
<keyword evidence="2" id="KW-1003">Cell membrane</keyword>
<dbReference type="EMBL" id="SLUL01000003">
    <property type="protein sequence ID" value="TCL51875.1"/>
    <property type="molecule type" value="Genomic_DNA"/>
</dbReference>
<dbReference type="GO" id="GO:0006629">
    <property type="term" value="P:lipid metabolic process"/>
    <property type="evidence" value="ECO:0007669"/>
    <property type="project" value="UniProtKB-KW"/>
</dbReference>
<sequence>MNGKKMTWIVRTISLLLIAVFVYLTIRHFEEKIIWEAIRQLIIHPWRMVYIFFVYALSFLLRAFAWKWYMPNVRLQTCLDGLFASLFVNHLAPMKIGDLVRIGVCVKKEKHVPLDVAAHSVAIMRLFDMMVLFVFVVIGMYIYIGTFSVSLLFFPAIVIGFSLIVWAVWKWKPLFFQKHKQLFFEAFRSPFRVPMIIAIVGSWICEAVILFEVAKIFSFPLSFGQAVWVNSMAVAGQIFQVTPGGLATYEAVMTFALTRLHPAWQEAYTMALLTHALKFIFSYFVGIYVLWRVPEMFSFVRKAQKKGWSKK</sequence>
<keyword evidence="5 6" id="KW-0472">Membrane</keyword>
<evidence type="ECO:0000313" key="7">
    <source>
        <dbReference type="EMBL" id="TCL51875.1"/>
    </source>
</evidence>
<comment type="function">
    <text evidence="6">Catalyzes the transfer of a lysyl group from L-lysyl-tRNA(Lys) to membrane-bound phosphatidylglycerol (PG), which produces lysylphosphatidylglycerol (LPG), a major component of the bacterial membrane with a positive net charge. LPG synthesis contributes to bacterial virulence as it is involved in the resistance mechanism against cationic antimicrobial peptides (CAMP) produces by the host's immune system (defensins, cathelicidins) and by the competing microorganisms.</text>
</comment>
<dbReference type="AlphaFoldDB" id="A0A4V2QAG4"/>
<reference evidence="7 8" key="1">
    <citation type="submission" date="2019-03" db="EMBL/GenBank/DDBJ databases">
        <title>Genomic Encyclopedia of Type Strains, Phase IV (KMG-IV): sequencing the most valuable type-strain genomes for metagenomic binning, comparative biology and taxonomic classification.</title>
        <authorList>
            <person name="Goeker M."/>
        </authorList>
    </citation>
    <scope>NUCLEOTIDE SEQUENCE [LARGE SCALE GENOMIC DNA]</scope>
    <source>
        <strain evidence="7 8">DSM 24979</strain>
    </source>
</reference>
<comment type="caution">
    <text evidence="7">The sequence shown here is derived from an EMBL/GenBank/DDBJ whole genome shotgun (WGS) entry which is preliminary data.</text>
</comment>
<evidence type="ECO:0000256" key="5">
    <source>
        <dbReference type="ARBA" id="ARBA00023136"/>
    </source>
</evidence>
<dbReference type="Pfam" id="PF03706">
    <property type="entry name" value="LPG_synthase_TM"/>
    <property type="match status" value="1"/>
</dbReference>
<keyword evidence="8" id="KW-1185">Reference proteome</keyword>
<protein>
    <recommendedName>
        <fullName evidence="6">Phosphatidylglycerol lysyltransferase</fullName>
        <ecNumber evidence="6">2.3.2.3</ecNumber>
    </recommendedName>
    <alternativeName>
        <fullName evidence="6">Lysylphosphatidylglycerol synthase</fullName>
    </alternativeName>
</protein>
<feature type="transmembrane region" description="Helical" evidence="6">
    <location>
        <begin position="122"/>
        <end position="144"/>
    </location>
</feature>
<feature type="transmembrane region" description="Helical" evidence="6">
    <location>
        <begin position="47"/>
        <end position="65"/>
    </location>
</feature>
<keyword evidence="6" id="KW-0046">Antibiotic resistance</keyword>
<dbReference type="Proteomes" id="UP000295658">
    <property type="component" value="Unassembled WGS sequence"/>
</dbReference>
<keyword evidence="4 6" id="KW-1133">Transmembrane helix</keyword>
<keyword evidence="6" id="KW-0443">Lipid metabolism</keyword>
<keyword evidence="3 6" id="KW-0812">Transmembrane</keyword>
<dbReference type="GO" id="GO:0046677">
    <property type="term" value="P:response to antibiotic"/>
    <property type="evidence" value="ECO:0007669"/>
    <property type="project" value="UniProtKB-KW"/>
</dbReference>
<evidence type="ECO:0000256" key="6">
    <source>
        <dbReference type="RuleBase" id="RU363042"/>
    </source>
</evidence>
<name>A0A4V2QAG4_9BACL</name>
<evidence type="ECO:0000256" key="4">
    <source>
        <dbReference type="ARBA" id="ARBA00022989"/>
    </source>
</evidence>
<feature type="transmembrane region" description="Helical" evidence="6">
    <location>
        <begin position="267"/>
        <end position="291"/>
    </location>
</feature>
<comment type="subcellular location">
    <subcellularLocation>
        <location evidence="1 6">Cell membrane</location>
        <topology evidence="1 6">Multi-pass membrane protein</topology>
    </subcellularLocation>
</comment>
<organism evidence="7 8">
    <name type="scientific">Thermolongibacillus altinsuensis</name>
    <dbReference type="NCBI Taxonomy" id="575256"/>
    <lineage>
        <taxon>Bacteria</taxon>
        <taxon>Bacillati</taxon>
        <taxon>Bacillota</taxon>
        <taxon>Bacilli</taxon>
        <taxon>Bacillales</taxon>
        <taxon>Anoxybacillaceae</taxon>
        <taxon>Thermolongibacillus</taxon>
    </lineage>
</organism>
<dbReference type="InterPro" id="IPR022791">
    <property type="entry name" value="L-PG_synthase/AglD"/>
</dbReference>
<dbReference type="PANTHER" id="PTHR39087">
    <property type="entry name" value="UPF0104 MEMBRANE PROTEIN MJ1595"/>
    <property type="match status" value="1"/>
</dbReference>
<comment type="similarity">
    <text evidence="6">Belongs to the LPG synthase family.</text>
</comment>
<evidence type="ECO:0000256" key="2">
    <source>
        <dbReference type="ARBA" id="ARBA00022475"/>
    </source>
</evidence>